<evidence type="ECO:0000259" key="4">
    <source>
        <dbReference type="PROSITE" id="PS50011"/>
    </source>
</evidence>
<keyword evidence="6" id="KW-1185">Reference proteome</keyword>
<evidence type="ECO:0000256" key="3">
    <source>
        <dbReference type="SAM" id="SignalP"/>
    </source>
</evidence>
<dbReference type="Pfam" id="PF00069">
    <property type="entry name" value="Pkinase"/>
    <property type="match status" value="1"/>
</dbReference>
<dbReference type="PANTHER" id="PTHR44329:SF214">
    <property type="entry name" value="PROTEIN KINASE DOMAIN-CONTAINING PROTEIN"/>
    <property type="match status" value="1"/>
</dbReference>
<feature type="compositionally biased region" description="Polar residues" evidence="1">
    <location>
        <begin position="563"/>
        <end position="573"/>
    </location>
</feature>
<accession>A0A6G0X6E9</accession>
<keyword evidence="2" id="KW-0812">Transmembrane</keyword>
<organism evidence="5 6">
    <name type="scientific">Aphanomyces euteiches</name>
    <dbReference type="NCBI Taxonomy" id="100861"/>
    <lineage>
        <taxon>Eukaryota</taxon>
        <taxon>Sar</taxon>
        <taxon>Stramenopiles</taxon>
        <taxon>Oomycota</taxon>
        <taxon>Saprolegniomycetes</taxon>
        <taxon>Saprolegniales</taxon>
        <taxon>Verrucalvaceae</taxon>
        <taxon>Aphanomyces</taxon>
    </lineage>
</organism>
<feature type="transmembrane region" description="Helical" evidence="2">
    <location>
        <begin position="182"/>
        <end position="203"/>
    </location>
</feature>
<gene>
    <name evidence="5" type="ORF">Ae201684_008033</name>
</gene>
<dbReference type="PANTHER" id="PTHR44329">
    <property type="entry name" value="SERINE/THREONINE-PROTEIN KINASE TNNI3K-RELATED"/>
    <property type="match status" value="1"/>
</dbReference>
<evidence type="ECO:0000313" key="5">
    <source>
        <dbReference type="EMBL" id="KAF0735554.1"/>
    </source>
</evidence>
<dbReference type="Gene3D" id="1.10.510.10">
    <property type="entry name" value="Transferase(Phosphotransferase) domain 1"/>
    <property type="match status" value="1"/>
</dbReference>
<dbReference type="AlphaFoldDB" id="A0A6G0X6E9"/>
<reference evidence="5 6" key="1">
    <citation type="submission" date="2019-07" db="EMBL/GenBank/DDBJ databases">
        <title>Genomics analysis of Aphanomyces spp. identifies a new class of oomycete effector associated with host adaptation.</title>
        <authorList>
            <person name="Gaulin E."/>
        </authorList>
    </citation>
    <scope>NUCLEOTIDE SEQUENCE [LARGE SCALE GENOMIC DNA]</scope>
    <source>
        <strain evidence="5 6">ATCC 201684</strain>
    </source>
</reference>
<dbReference type="InterPro" id="IPR011009">
    <property type="entry name" value="Kinase-like_dom_sf"/>
</dbReference>
<keyword evidence="2" id="KW-0472">Membrane</keyword>
<feature type="domain" description="Protein kinase" evidence="4">
    <location>
        <begin position="261"/>
        <end position="546"/>
    </location>
</feature>
<dbReference type="SUPFAM" id="SSF56112">
    <property type="entry name" value="Protein kinase-like (PK-like)"/>
    <property type="match status" value="1"/>
</dbReference>
<feature type="chain" id="PRO_5026204522" description="Protein kinase domain-containing protein" evidence="3">
    <location>
        <begin position="23"/>
        <end position="573"/>
    </location>
</feature>
<dbReference type="EMBL" id="VJMJ01000095">
    <property type="protein sequence ID" value="KAF0735554.1"/>
    <property type="molecule type" value="Genomic_DNA"/>
</dbReference>
<evidence type="ECO:0000256" key="1">
    <source>
        <dbReference type="SAM" id="MobiDB-lite"/>
    </source>
</evidence>
<protein>
    <recommendedName>
        <fullName evidence="4">Protein kinase domain-containing protein</fullName>
    </recommendedName>
</protein>
<keyword evidence="2" id="KW-1133">Transmembrane helix</keyword>
<sequence length="573" mass="62419">MKLTGVIGVIVAAILALDGVNGQAECDSLQSSYVQKHNACKATQVSPLNATLYCAQTACQESLQLYNNLLSASCVLNASDLPALGLAASPYLSPLFCVAECVDAFTQMQTAQTQCQQSTGTVKTTAECQGCQNYFRTLPTLLSNCKYNSTLQVMKEIVNKDQLQCDTSAKASTDTRTGSSSVSPFVICGVGGGIIVLALIVILQNRRKRFLDVFQTMTLRHKGKKVPAAGSKKAPYQAYEIPNDVRYDPEMAKFWHPQNKLSQITLRSKGGFGMVFSATLDTGGSQGKIRVALKQLLPSRTHDVEQIEQFMNEIRLAAQLDHPNIVPFVGMTWSTLQDLSMITAYMANGDLFKLLRAEHKKPTAKRSLSWSVANACNKLSIAANVLDAIAYLHGCNPSVIHRDLKSKNVLLDDNFRAHVTDFGVSRESAMGVDAIMTARVGTSAWIAPEVLRGEKYTHQADMYSFGVLLSELDTLQDPYKDVTLQPELAGMKSGKLAARVAQGKITPAFSPDVPSYILSIAQRCLAYDFNQRPSAMQVAMEMNSFLIQDHQRISHSPPPASIHGSSDNAYAAL</sequence>
<dbReference type="SMART" id="SM00220">
    <property type="entry name" value="S_TKc"/>
    <property type="match status" value="1"/>
</dbReference>
<dbReference type="PROSITE" id="PS00108">
    <property type="entry name" value="PROTEIN_KINASE_ST"/>
    <property type="match status" value="1"/>
</dbReference>
<evidence type="ECO:0000256" key="2">
    <source>
        <dbReference type="SAM" id="Phobius"/>
    </source>
</evidence>
<dbReference type="GO" id="GO:0005524">
    <property type="term" value="F:ATP binding"/>
    <property type="evidence" value="ECO:0007669"/>
    <property type="project" value="InterPro"/>
</dbReference>
<proteinExistence type="predicted"/>
<evidence type="ECO:0000313" key="6">
    <source>
        <dbReference type="Proteomes" id="UP000481153"/>
    </source>
</evidence>
<dbReference type="InterPro" id="IPR051681">
    <property type="entry name" value="Ser/Thr_Kinases-Pseudokinases"/>
</dbReference>
<feature type="region of interest" description="Disordered" evidence="1">
    <location>
        <begin position="552"/>
        <end position="573"/>
    </location>
</feature>
<dbReference type="InterPro" id="IPR008271">
    <property type="entry name" value="Ser/Thr_kinase_AS"/>
</dbReference>
<name>A0A6G0X6E9_9STRA</name>
<comment type="caution">
    <text evidence="5">The sequence shown here is derived from an EMBL/GenBank/DDBJ whole genome shotgun (WGS) entry which is preliminary data.</text>
</comment>
<dbReference type="InterPro" id="IPR000719">
    <property type="entry name" value="Prot_kinase_dom"/>
</dbReference>
<dbReference type="VEuPathDB" id="FungiDB:AeMF1_013283"/>
<dbReference type="PROSITE" id="PS50011">
    <property type="entry name" value="PROTEIN_KINASE_DOM"/>
    <property type="match status" value="1"/>
</dbReference>
<dbReference type="GO" id="GO:0004674">
    <property type="term" value="F:protein serine/threonine kinase activity"/>
    <property type="evidence" value="ECO:0007669"/>
    <property type="project" value="TreeGrafter"/>
</dbReference>
<dbReference type="Proteomes" id="UP000481153">
    <property type="component" value="Unassembled WGS sequence"/>
</dbReference>
<keyword evidence="3" id="KW-0732">Signal</keyword>
<feature type="signal peptide" evidence="3">
    <location>
        <begin position="1"/>
        <end position="22"/>
    </location>
</feature>